<keyword evidence="1 3" id="KW-0807">Transducer</keyword>
<dbReference type="InterPro" id="IPR004090">
    <property type="entry name" value="Chemotax_Me-accpt_rcpt"/>
</dbReference>
<evidence type="ECO:0000256" key="1">
    <source>
        <dbReference type="ARBA" id="ARBA00023224"/>
    </source>
</evidence>
<protein>
    <submittedName>
        <fullName evidence="7">Methyl-accepting chemotaxis sensory transducer</fullName>
    </submittedName>
</protein>
<dbReference type="SUPFAM" id="SSF58104">
    <property type="entry name" value="Methyl-accepting chemotaxis protein (MCP) signaling domain"/>
    <property type="match status" value="1"/>
</dbReference>
<keyword evidence="8" id="KW-1185">Reference proteome</keyword>
<evidence type="ECO:0000259" key="6">
    <source>
        <dbReference type="PROSITE" id="PS50111"/>
    </source>
</evidence>
<dbReference type="KEGG" id="aex:Astex_2335"/>
<dbReference type="HOGENOM" id="CLU_000445_137_0_5"/>
<accession>E8RN89</accession>
<dbReference type="Gene3D" id="1.10.287.950">
    <property type="entry name" value="Methyl-accepting chemotaxis protein"/>
    <property type="match status" value="1"/>
</dbReference>
<feature type="transmembrane region" description="Helical" evidence="5">
    <location>
        <begin position="114"/>
        <end position="135"/>
    </location>
</feature>
<dbReference type="EMBL" id="CP002395">
    <property type="protein sequence ID" value="ADU13988.1"/>
    <property type="molecule type" value="Genomic_DNA"/>
</dbReference>
<comment type="similarity">
    <text evidence="2">Belongs to the methyl-accepting chemotaxis (MCP) protein family.</text>
</comment>
<evidence type="ECO:0000256" key="2">
    <source>
        <dbReference type="ARBA" id="ARBA00029447"/>
    </source>
</evidence>
<dbReference type="eggNOG" id="COG0840">
    <property type="taxonomic scope" value="Bacteria"/>
</dbReference>
<evidence type="ECO:0000313" key="7">
    <source>
        <dbReference type="EMBL" id="ADU13988.1"/>
    </source>
</evidence>
<dbReference type="InterPro" id="IPR004089">
    <property type="entry name" value="MCPsignal_dom"/>
</dbReference>
<dbReference type="STRING" id="573065.Astex_2335"/>
<evidence type="ECO:0000313" key="8">
    <source>
        <dbReference type="Proteomes" id="UP000001492"/>
    </source>
</evidence>
<dbReference type="PROSITE" id="PS50111">
    <property type="entry name" value="CHEMOTAXIS_TRANSDUC_2"/>
    <property type="match status" value="1"/>
</dbReference>
<feature type="transmembrane region" description="Helical" evidence="5">
    <location>
        <begin position="89"/>
        <end position="107"/>
    </location>
</feature>
<proteinExistence type="inferred from homology"/>
<sequence length="487" mass="51310">MNELRSVQLAFSKAVIGFLWLNCALLGIMPVVLGAGSVGVGPLLISALLCGVVTFSWKVDPTGLRTRLTSSLALATIVALLVYEFDGRAYQLDMHMYFFACLAFLAGWCDWRALIAYSGLVAVHHLGVTYLLPSAVFPETQPNLTRVLIHAVILVLQTGLLVWLVARMQTAFGAAERALNAAKSAEAEALTLAKLQDEAKEEELRQSTKRDGLARDLVSKVQRLVKDFNDTTSEISTAVKSLSGSAAETHQTAQRVTQSARSASLRVETAAEGSDLLAASIEEINKEVSRSASIAQTAAQEAQTTRTNVVNLSESAARIGDVIELIRAVASQTNLLALNATIEAARAGEAGKGFAVVATEVKSLANQTSKATDEIAAKINEIQAATEMTVGSINRIVSTIDNISDSTAAIAQAIGEQGSATQNIATNAAEAASEALSVSDEMSKVSNATEVTGAAAEHLQGLSEGLAGQARSLESEVSHFVDQLRSA</sequence>
<evidence type="ECO:0000256" key="5">
    <source>
        <dbReference type="SAM" id="Phobius"/>
    </source>
</evidence>
<feature type="transmembrane region" description="Helical" evidence="5">
    <location>
        <begin position="12"/>
        <end position="33"/>
    </location>
</feature>
<dbReference type="GO" id="GO:0006935">
    <property type="term" value="P:chemotaxis"/>
    <property type="evidence" value="ECO:0007669"/>
    <property type="project" value="InterPro"/>
</dbReference>
<dbReference type="PANTHER" id="PTHR32089:SF112">
    <property type="entry name" value="LYSOZYME-LIKE PROTEIN-RELATED"/>
    <property type="match status" value="1"/>
</dbReference>
<feature type="transmembrane region" description="Helical" evidence="5">
    <location>
        <begin position="39"/>
        <end position="57"/>
    </location>
</feature>
<keyword evidence="5" id="KW-0472">Membrane</keyword>
<dbReference type="GO" id="GO:0007165">
    <property type="term" value="P:signal transduction"/>
    <property type="evidence" value="ECO:0007669"/>
    <property type="project" value="UniProtKB-KW"/>
</dbReference>
<evidence type="ECO:0000256" key="4">
    <source>
        <dbReference type="SAM" id="MobiDB-lite"/>
    </source>
</evidence>
<dbReference type="Proteomes" id="UP000001492">
    <property type="component" value="Chromosome 1"/>
</dbReference>
<organism evidence="7 8">
    <name type="scientific">Asticcacaulis excentricus (strain ATCC 15261 / DSM 4724 / KCTC 12464 / NCIMB 9791 / VKM B-1370 / CB 48)</name>
    <dbReference type="NCBI Taxonomy" id="573065"/>
    <lineage>
        <taxon>Bacteria</taxon>
        <taxon>Pseudomonadati</taxon>
        <taxon>Pseudomonadota</taxon>
        <taxon>Alphaproteobacteria</taxon>
        <taxon>Caulobacterales</taxon>
        <taxon>Caulobacteraceae</taxon>
        <taxon>Asticcacaulis</taxon>
    </lineage>
</organism>
<dbReference type="SMART" id="SM00283">
    <property type="entry name" value="MA"/>
    <property type="match status" value="1"/>
</dbReference>
<dbReference type="PRINTS" id="PR00260">
    <property type="entry name" value="CHEMTRNSDUCR"/>
</dbReference>
<keyword evidence="5" id="KW-1133">Transmembrane helix</keyword>
<dbReference type="GO" id="GO:0004888">
    <property type="term" value="F:transmembrane signaling receptor activity"/>
    <property type="evidence" value="ECO:0007669"/>
    <property type="project" value="InterPro"/>
</dbReference>
<dbReference type="PANTHER" id="PTHR32089">
    <property type="entry name" value="METHYL-ACCEPTING CHEMOTAXIS PROTEIN MCPB"/>
    <property type="match status" value="1"/>
</dbReference>
<dbReference type="GO" id="GO:0016020">
    <property type="term" value="C:membrane"/>
    <property type="evidence" value="ECO:0007669"/>
    <property type="project" value="InterPro"/>
</dbReference>
<feature type="domain" description="Methyl-accepting transducer" evidence="6">
    <location>
        <begin position="206"/>
        <end position="467"/>
    </location>
</feature>
<dbReference type="Pfam" id="PF00015">
    <property type="entry name" value="MCPsignal"/>
    <property type="match status" value="1"/>
</dbReference>
<feature type="transmembrane region" description="Helical" evidence="5">
    <location>
        <begin position="64"/>
        <end position="83"/>
    </location>
</feature>
<name>E8RN89_ASTEC</name>
<reference evidence="8" key="1">
    <citation type="submission" date="2010-12" db="EMBL/GenBank/DDBJ databases">
        <title>Complete sequence of chromosome 1 of Asticcacaulis excentricus CB 48.</title>
        <authorList>
            <consortium name="US DOE Joint Genome Institute"/>
            <person name="Lucas S."/>
            <person name="Copeland A."/>
            <person name="Lapidus A."/>
            <person name="Cheng J.-F."/>
            <person name="Bruce D."/>
            <person name="Goodwin L."/>
            <person name="Pitluck S."/>
            <person name="Teshima H."/>
            <person name="Davenport K."/>
            <person name="Detter J.C."/>
            <person name="Han C."/>
            <person name="Tapia R."/>
            <person name="Land M."/>
            <person name="Hauser L."/>
            <person name="Jeffries C."/>
            <person name="Kyrpides N."/>
            <person name="Ivanova N."/>
            <person name="Ovchinnikova G."/>
            <person name="Brun Y.V."/>
            <person name="Woyke T."/>
        </authorList>
    </citation>
    <scope>NUCLEOTIDE SEQUENCE [LARGE SCALE GENOMIC DNA]</scope>
    <source>
        <strain evidence="8">ATCC 15261 / DSM 4724 / KCTC 12464 / NCIMB 9791 / VKM B-1370 / CB 48</strain>
    </source>
</reference>
<keyword evidence="5" id="KW-0812">Transmembrane</keyword>
<feature type="region of interest" description="Disordered" evidence="4">
    <location>
        <begin position="241"/>
        <end position="261"/>
    </location>
</feature>
<feature type="transmembrane region" description="Helical" evidence="5">
    <location>
        <begin position="147"/>
        <end position="166"/>
    </location>
</feature>
<gene>
    <name evidence="7" type="ordered locus">Astex_2335</name>
</gene>
<evidence type="ECO:0000256" key="3">
    <source>
        <dbReference type="PROSITE-ProRule" id="PRU00284"/>
    </source>
</evidence>
<dbReference type="AlphaFoldDB" id="E8RN89"/>